<gene>
    <name evidence="1" type="ORF">THAOC_22050</name>
</gene>
<organism evidence="1 2">
    <name type="scientific">Thalassiosira oceanica</name>
    <name type="common">Marine diatom</name>
    <dbReference type="NCBI Taxonomy" id="159749"/>
    <lineage>
        <taxon>Eukaryota</taxon>
        <taxon>Sar</taxon>
        <taxon>Stramenopiles</taxon>
        <taxon>Ochrophyta</taxon>
        <taxon>Bacillariophyta</taxon>
        <taxon>Coscinodiscophyceae</taxon>
        <taxon>Thalassiosirophycidae</taxon>
        <taxon>Thalassiosirales</taxon>
        <taxon>Thalassiosiraceae</taxon>
        <taxon>Thalassiosira</taxon>
    </lineage>
</organism>
<feature type="non-terminal residue" evidence="1">
    <location>
        <position position="1"/>
    </location>
</feature>
<name>K0SH51_THAOC</name>
<comment type="caution">
    <text evidence="1">The sequence shown here is derived from an EMBL/GenBank/DDBJ whole genome shotgun (WGS) entry which is preliminary data.</text>
</comment>
<protein>
    <submittedName>
        <fullName evidence="1">Uncharacterized protein</fullName>
    </submittedName>
</protein>
<accession>K0SH51</accession>
<dbReference type="EMBL" id="AGNL01026845">
    <property type="protein sequence ID" value="EJK57867.1"/>
    <property type="molecule type" value="Genomic_DNA"/>
</dbReference>
<evidence type="ECO:0000313" key="2">
    <source>
        <dbReference type="Proteomes" id="UP000266841"/>
    </source>
</evidence>
<proteinExistence type="predicted"/>
<reference evidence="1 2" key="1">
    <citation type="journal article" date="2012" name="Genome Biol.">
        <title>Genome and low-iron response of an oceanic diatom adapted to chronic iron limitation.</title>
        <authorList>
            <person name="Lommer M."/>
            <person name="Specht M."/>
            <person name="Roy A.S."/>
            <person name="Kraemer L."/>
            <person name="Andreson R."/>
            <person name="Gutowska M.A."/>
            <person name="Wolf J."/>
            <person name="Bergner S.V."/>
            <person name="Schilhabel M.B."/>
            <person name="Klostermeier U.C."/>
            <person name="Beiko R.G."/>
            <person name="Rosenstiel P."/>
            <person name="Hippler M."/>
            <person name="Laroche J."/>
        </authorList>
    </citation>
    <scope>NUCLEOTIDE SEQUENCE [LARGE SCALE GENOMIC DNA]</scope>
    <source>
        <strain evidence="1 2">CCMP1005</strain>
    </source>
</reference>
<dbReference type="AlphaFoldDB" id="K0SH51"/>
<evidence type="ECO:0000313" key="1">
    <source>
        <dbReference type="EMBL" id="EJK57867.1"/>
    </source>
</evidence>
<keyword evidence="2" id="KW-1185">Reference proteome</keyword>
<sequence>SPGKYNATRTSFDLILLLGGSTELVSSNRALMLRKRADLPDQSA</sequence>
<dbReference type="Proteomes" id="UP000266841">
    <property type="component" value="Unassembled WGS sequence"/>
</dbReference>